<keyword evidence="7" id="KW-0406">Ion transport</keyword>
<dbReference type="OrthoDB" id="1661883at2759"/>
<evidence type="ECO:0000256" key="8">
    <source>
        <dbReference type="ARBA" id="ARBA00023136"/>
    </source>
</evidence>
<dbReference type="GO" id="GO:0016020">
    <property type="term" value="C:membrane"/>
    <property type="evidence" value="ECO:0007669"/>
    <property type="project" value="UniProtKB-SubCell"/>
</dbReference>
<evidence type="ECO:0000256" key="7">
    <source>
        <dbReference type="ARBA" id="ARBA00023065"/>
    </source>
</evidence>
<keyword evidence="8 11" id="KW-0472">Membrane</keyword>
<feature type="transmembrane region" description="Helical" evidence="11">
    <location>
        <begin position="14"/>
        <end position="32"/>
    </location>
</feature>
<reference evidence="13 14" key="1">
    <citation type="journal article" date="2008" name="Nature">
        <title>The Trichoplax genome and the nature of placozoans.</title>
        <authorList>
            <person name="Srivastava M."/>
            <person name="Begovic E."/>
            <person name="Chapman J."/>
            <person name="Putnam N.H."/>
            <person name="Hellsten U."/>
            <person name="Kawashima T."/>
            <person name="Kuo A."/>
            <person name="Mitros T."/>
            <person name="Salamov A."/>
            <person name="Carpenter M.L."/>
            <person name="Signorovitch A.Y."/>
            <person name="Moreno M.A."/>
            <person name="Kamm K."/>
            <person name="Grimwood J."/>
            <person name="Schmutz J."/>
            <person name="Shapiro H."/>
            <person name="Grigoriev I.V."/>
            <person name="Buss L.W."/>
            <person name="Schierwater B."/>
            <person name="Dellaporta S.L."/>
            <person name="Rokhsar D.S."/>
        </authorList>
    </citation>
    <scope>NUCLEOTIDE SEQUENCE [LARGE SCALE GENOMIC DNA]</scope>
    <source>
        <strain evidence="13 14">Grell-BS-1999</strain>
    </source>
</reference>
<evidence type="ECO:0000256" key="10">
    <source>
        <dbReference type="ARBA" id="ARBA00023303"/>
    </source>
</evidence>
<evidence type="ECO:0000256" key="5">
    <source>
        <dbReference type="ARBA" id="ARBA00022989"/>
    </source>
</evidence>
<evidence type="ECO:0000256" key="4">
    <source>
        <dbReference type="ARBA" id="ARBA00022737"/>
    </source>
</evidence>
<feature type="transmembrane region" description="Helical" evidence="11">
    <location>
        <begin position="142"/>
        <end position="168"/>
    </location>
</feature>
<feature type="transmembrane region" description="Helical" evidence="11">
    <location>
        <begin position="68"/>
        <end position="101"/>
    </location>
</feature>
<dbReference type="PANTHER" id="PTHR47143:SF1">
    <property type="entry name" value="ION_TRANS DOMAIN-CONTAINING PROTEIN"/>
    <property type="match status" value="1"/>
</dbReference>
<dbReference type="InterPro" id="IPR052076">
    <property type="entry name" value="TRP_cation_channel"/>
</dbReference>
<keyword evidence="4" id="KW-0677">Repeat</keyword>
<dbReference type="PANTHER" id="PTHR47143">
    <property type="entry name" value="TRANSIENT RECEPTOR POTENTIAL CATION CHANNEL PROTEIN PAINLESS"/>
    <property type="match status" value="1"/>
</dbReference>
<name>B3RKU2_TRIAD</name>
<dbReference type="EMBL" id="DS985241">
    <property type="protein sequence ID" value="EDV28645.1"/>
    <property type="molecule type" value="Genomic_DNA"/>
</dbReference>
<proteinExistence type="predicted"/>
<gene>
    <name evidence="13" type="ORF">TRIADDRAFT_51767</name>
</gene>
<dbReference type="OMA" id="EWATNIM"/>
<evidence type="ECO:0000256" key="2">
    <source>
        <dbReference type="ARBA" id="ARBA00022448"/>
    </source>
</evidence>
<keyword evidence="2" id="KW-0813">Transport</keyword>
<evidence type="ECO:0000259" key="12">
    <source>
        <dbReference type="Pfam" id="PF00520"/>
    </source>
</evidence>
<dbReference type="STRING" id="10228.B3RKU2"/>
<dbReference type="CTD" id="6749062"/>
<sequence length="302" mass="34532">MVQLFHQRLKYFDFTNMLEITLYISTFLYVIPCNEYKSSYQRNFGALAILAGWLDLILYVRRISFHGIYIIMISTMLITLFQVLILVVIFIFAFGCAFMVLYTKEVKTVFKSMADALFTTFLMMLGELTIDPNLSNLIKAHPVGVIVFIVFCLMMVIIIINLLVGLAVGDIDKIRQNAVYKRHIMQIDLLIELEGTLPASLLKRFYISRLEQFPSEESSRLSEIFTALSPFSAADQNLREIKSLHYLNESRLDLNLDEETASKGITINKNSNNGSLQQQSVATDIKENNGILRGVQSLIRRK</sequence>
<dbReference type="Gene3D" id="1.10.287.70">
    <property type="match status" value="1"/>
</dbReference>
<keyword evidence="9" id="KW-0325">Glycoprotein</keyword>
<comment type="subcellular location">
    <subcellularLocation>
        <location evidence="1">Membrane</location>
        <topology evidence="1">Multi-pass membrane protein</topology>
    </subcellularLocation>
</comment>
<keyword evidence="10" id="KW-0407">Ion channel</keyword>
<evidence type="ECO:0000256" key="11">
    <source>
        <dbReference type="SAM" id="Phobius"/>
    </source>
</evidence>
<feature type="transmembrane region" description="Helical" evidence="11">
    <location>
        <begin position="44"/>
        <end position="62"/>
    </location>
</feature>
<keyword evidence="5 11" id="KW-1133">Transmembrane helix</keyword>
<dbReference type="PhylomeDB" id="B3RKU2"/>
<keyword evidence="6" id="KW-0040">ANK repeat</keyword>
<dbReference type="HOGENOM" id="CLU_922378_0_0_1"/>
<keyword evidence="14" id="KW-1185">Reference proteome</keyword>
<feature type="domain" description="Ion transport" evidence="12">
    <location>
        <begin position="10"/>
        <end position="177"/>
    </location>
</feature>
<evidence type="ECO:0000256" key="9">
    <source>
        <dbReference type="ARBA" id="ARBA00023180"/>
    </source>
</evidence>
<evidence type="ECO:0000256" key="6">
    <source>
        <dbReference type="ARBA" id="ARBA00023043"/>
    </source>
</evidence>
<dbReference type="eggNOG" id="KOG0510">
    <property type="taxonomic scope" value="Eukaryota"/>
</dbReference>
<feature type="transmembrane region" description="Helical" evidence="11">
    <location>
        <begin position="113"/>
        <end position="130"/>
    </location>
</feature>
<accession>B3RKU2</accession>
<evidence type="ECO:0000256" key="3">
    <source>
        <dbReference type="ARBA" id="ARBA00022692"/>
    </source>
</evidence>
<dbReference type="GeneID" id="6749062"/>
<evidence type="ECO:0000256" key="1">
    <source>
        <dbReference type="ARBA" id="ARBA00004141"/>
    </source>
</evidence>
<dbReference type="AlphaFoldDB" id="B3RKU2"/>
<dbReference type="Pfam" id="PF00520">
    <property type="entry name" value="Ion_trans"/>
    <property type="match status" value="1"/>
</dbReference>
<dbReference type="KEGG" id="tad:TRIADDRAFT_51767"/>
<protein>
    <recommendedName>
        <fullName evidence="12">Ion transport domain-containing protein</fullName>
    </recommendedName>
</protein>
<dbReference type="InterPro" id="IPR005821">
    <property type="entry name" value="Ion_trans_dom"/>
</dbReference>
<keyword evidence="3 11" id="KW-0812">Transmembrane</keyword>
<dbReference type="Proteomes" id="UP000009022">
    <property type="component" value="Unassembled WGS sequence"/>
</dbReference>
<dbReference type="InParanoid" id="B3RKU2"/>
<dbReference type="RefSeq" id="XP_002107847.1">
    <property type="nucleotide sequence ID" value="XM_002107811.1"/>
</dbReference>
<organism evidence="13 14">
    <name type="scientific">Trichoplax adhaerens</name>
    <name type="common">Trichoplax reptans</name>
    <dbReference type="NCBI Taxonomy" id="10228"/>
    <lineage>
        <taxon>Eukaryota</taxon>
        <taxon>Metazoa</taxon>
        <taxon>Placozoa</taxon>
        <taxon>Uniplacotomia</taxon>
        <taxon>Trichoplacea</taxon>
        <taxon>Trichoplacidae</taxon>
        <taxon>Trichoplax</taxon>
    </lineage>
</organism>
<evidence type="ECO:0000313" key="13">
    <source>
        <dbReference type="EMBL" id="EDV28645.1"/>
    </source>
</evidence>
<dbReference type="GO" id="GO:0005216">
    <property type="term" value="F:monoatomic ion channel activity"/>
    <property type="evidence" value="ECO:0007669"/>
    <property type="project" value="InterPro"/>
</dbReference>
<evidence type="ECO:0000313" key="14">
    <source>
        <dbReference type="Proteomes" id="UP000009022"/>
    </source>
</evidence>